<feature type="region of interest" description="Disordered" evidence="1">
    <location>
        <begin position="275"/>
        <end position="306"/>
    </location>
</feature>
<feature type="region of interest" description="Disordered" evidence="1">
    <location>
        <begin position="593"/>
        <end position="621"/>
    </location>
</feature>
<evidence type="ECO:0000313" key="3">
    <source>
        <dbReference type="Proteomes" id="UP000002195"/>
    </source>
</evidence>
<dbReference type="InParanoid" id="Q54F09"/>
<dbReference type="EMBL" id="AAFI02000175">
    <property type="protein sequence ID" value="EAL61871.1"/>
    <property type="molecule type" value="Genomic_DNA"/>
</dbReference>
<dbReference type="PaxDb" id="44689-DDB0189295"/>
<keyword evidence="3" id="KW-1185">Reference proteome</keyword>
<dbReference type="HOGENOM" id="CLU_293966_0_0_1"/>
<accession>Q54F09</accession>
<feature type="compositionally biased region" description="Low complexity" evidence="1">
    <location>
        <begin position="661"/>
        <end position="680"/>
    </location>
</feature>
<feature type="compositionally biased region" description="Acidic residues" evidence="1">
    <location>
        <begin position="281"/>
        <end position="306"/>
    </location>
</feature>
<dbReference type="VEuPathDB" id="AmoebaDB:DDB_G0291175"/>
<dbReference type="KEGG" id="ddi:DDB_G0291175"/>
<protein>
    <submittedName>
        <fullName evidence="2">Uncharacterized protein</fullName>
    </submittedName>
</protein>
<sequence>MSSGISFARNLHIRIKNGVTSAPFGYASVLKFGIPVIPPRTPGKIEVIESPILKYAQEFADSHREIGYLTDNRLSQDAYNYASLKLSYMKKGLSESQANTQAKKDVIKNLEVRSLELDLIQNQALKIGIPSFQPKSHLEQINTLTKKVEDRRAEYEIIEAREKLEGTLALKFQYGDMTPLTLSNVSLLSPIQYFIFVKEHPEYHKVLLQPIGEDQGKVNLEEINSSGGRFTAYDYSMNPKNSFFLTFSKSGKSYMDLVTMGNDMVLEKGVKRKVAKKESTKDEDDDEDGVDDDEETTITESEETEDVEYEAAEKARAQYTMRLSAKLKENDFSFTLTDLEKIPNSIDRTQLVQDKLKKNFFSVESLSQSKIDVEQGRFISKDNGFPSAANIPLDSFSRLPTVSSIKTLRHLLSIGDVSKELYEYLERQESGGGAKIDESVIGGGSDKNGNSSLSADSNIGKNYLFSDLSHIETLSNLKRYNDIPVNDGLNSVETDLKETYVNTVLNVTDKLYTAPIKEQRILKEKFSNEFTFEESLSIDDLNSPIDEFAEDLITQSPPKGPIIEEDGLIDLKNTNIFSSQPLYESFITNKYQSNTKEEEEEEEEQKQQQLKEKKEDEEYQKPNFQNILSDEALNIASGKSTMDPLYLLDANNNRSTLLYQNSTKKQQQQPSSSSVNSQTEQEIESNPTTTLFDKFFEKYILPENIVSYSKYHAKRIIQDENRIKSQLNQELLLKQQQEQQHNQNSINKDQTLILDGPTYERLSILKLNHKETTDLQIKTDIEMEIVEILESLTNQSLTARKNAHNHLYPEYKNASKSIINEKKISEDLIRYVIDSDLISHKYNVAPSIDKEDKVDFRTLKLDPETEHQYAHHIKEFRDKDAKGLISQQDAFEFTNYINYLKESSATSPIIQSLKSSIHMKSNNNELIDQFNAESLEKDTTTTDKLSPEGLFFKQLGEMFPSEADKEIAINTLLYQNNKNQKIQKLENDLVNAISKDSTIRIPSPKELNQSLADAKVEFSKKTLTSKDQFDFDN</sequence>
<dbReference type="GeneID" id="8628029"/>
<feature type="compositionally biased region" description="Basic and acidic residues" evidence="1">
    <location>
        <begin position="605"/>
        <end position="620"/>
    </location>
</feature>
<gene>
    <name evidence="2" type="ORF">DDB_G0291175</name>
</gene>
<evidence type="ECO:0000256" key="1">
    <source>
        <dbReference type="SAM" id="MobiDB-lite"/>
    </source>
</evidence>
<comment type="caution">
    <text evidence="2">The sequence shown here is derived from an EMBL/GenBank/DDBJ whole genome shotgun (WGS) entry which is preliminary data.</text>
</comment>
<dbReference type="Proteomes" id="UP000002195">
    <property type="component" value="Unassembled WGS sequence"/>
</dbReference>
<name>Q54F09_DICDI</name>
<dbReference type="FunCoup" id="Q54F09">
    <property type="interactions" value="435"/>
</dbReference>
<feature type="region of interest" description="Disordered" evidence="1">
    <location>
        <begin position="661"/>
        <end position="686"/>
    </location>
</feature>
<reference evidence="2 3" key="1">
    <citation type="journal article" date="2005" name="Nature">
        <title>The genome of the social amoeba Dictyostelium discoideum.</title>
        <authorList>
            <consortium name="The Dictyostelium discoideum Sequencing Consortium"/>
            <person name="Eichinger L."/>
            <person name="Pachebat J.A."/>
            <person name="Glockner G."/>
            <person name="Rajandream M.A."/>
            <person name="Sucgang R."/>
            <person name="Berriman M."/>
            <person name="Song J."/>
            <person name="Olsen R."/>
            <person name="Szafranski K."/>
            <person name="Xu Q."/>
            <person name="Tunggal B."/>
            <person name="Kummerfeld S."/>
            <person name="Madera M."/>
            <person name="Konfortov B.A."/>
            <person name="Rivero F."/>
            <person name="Bankier A.T."/>
            <person name="Lehmann R."/>
            <person name="Hamlin N."/>
            <person name="Davies R."/>
            <person name="Gaudet P."/>
            <person name="Fey P."/>
            <person name="Pilcher K."/>
            <person name="Chen G."/>
            <person name="Saunders D."/>
            <person name="Sodergren E."/>
            <person name="Davis P."/>
            <person name="Kerhornou A."/>
            <person name="Nie X."/>
            <person name="Hall N."/>
            <person name="Anjard C."/>
            <person name="Hemphill L."/>
            <person name="Bason N."/>
            <person name="Farbrother P."/>
            <person name="Desany B."/>
            <person name="Just E."/>
            <person name="Morio T."/>
            <person name="Rost R."/>
            <person name="Churcher C."/>
            <person name="Cooper J."/>
            <person name="Haydock S."/>
            <person name="van Driessche N."/>
            <person name="Cronin A."/>
            <person name="Goodhead I."/>
            <person name="Muzny D."/>
            <person name="Mourier T."/>
            <person name="Pain A."/>
            <person name="Lu M."/>
            <person name="Harper D."/>
            <person name="Lindsay R."/>
            <person name="Hauser H."/>
            <person name="James K."/>
            <person name="Quiles M."/>
            <person name="Madan Babu M."/>
            <person name="Saito T."/>
            <person name="Buchrieser C."/>
            <person name="Wardroper A."/>
            <person name="Felder M."/>
            <person name="Thangavelu M."/>
            <person name="Johnson D."/>
            <person name="Knights A."/>
            <person name="Loulseged H."/>
            <person name="Mungall K."/>
            <person name="Oliver K."/>
            <person name="Price C."/>
            <person name="Quail M.A."/>
            <person name="Urushihara H."/>
            <person name="Hernandez J."/>
            <person name="Rabbinowitsch E."/>
            <person name="Steffen D."/>
            <person name="Sanders M."/>
            <person name="Ma J."/>
            <person name="Kohara Y."/>
            <person name="Sharp S."/>
            <person name="Simmonds M."/>
            <person name="Spiegler S."/>
            <person name="Tivey A."/>
            <person name="Sugano S."/>
            <person name="White B."/>
            <person name="Walker D."/>
            <person name="Woodward J."/>
            <person name="Winckler T."/>
            <person name="Tanaka Y."/>
            <person name="Shaulsky G."/>
            <person name="Schleicher M."/>
            <person name="Weinstock G."/>
            <person name="Rosenthal A."/>
            <person name="Cox E.C."/>
            <person name="Chisholm R.L."/>
            <person name="Gibbs R."/>
            <person name="Loomis W.F."/>
            <person name="Platzer M."/>
            <person name="Kay R.R."/>
            <person name="Williams J."/>
            <person name="Dear P.H."/>
            <person name="Noegel A.A."/>
            <person name="Barrell B."/>
            <person name="Kuspa A."/>
        </authorList>
    </citation>
    <scope>NUCLEOTIDE SEQUENCE [LARGE SCALE GENOMIC DNA]</scope>
    <source>
        <strain evidence="2 3">AX4</strain>
    </source>
</reference>
<dbReference type="AlphaFoldDB" id="Q54F09"/>
<organism evidence="2 3">
    <name type="scientific">Dictyostelium discoideum</name>
    <name type="common">Social amoeba</name>
    <dbReference type="NCBI Taxonomy" id="44689"/>
    <lineage>
        <taxon>Eukaryota</taxon>
        <taxon>Amoebozoa</taxon>
        <taxon>Evosea</taxon>
        <taxon>Eumycetozoa</taxon>
        <taxon>Dictyostelia</taxon>
        <taxon>Dictyosteliales</taxon>
        <taxon>Dictyosteliaceae</taxon>
        <taxon>Dictyostelium</taxon>
    </lineage>
</organism>
<evidence type="ECO:0000313" key="2">
    <source>
        <dbReference type="EMBL" id="EAL61871.1"/>
    </source>
</evidence>
<dbReference type="dictyBase" id="DDB_G0291175"/>
<proteinExistence type="predicted"/>
<dbReference type="OMA" id="THREVGY"/>
<dbReference type="eggNOG" id="ENOG502RGP1">
    <property type="taxonomic scope" value="Eukaryota"/>
</dbReference>
<dbReference type="RefSeq" id="XP_635381.1">
    <property type="nucleotide sequence ID" value="XM_630289.1"/>
</dbReference>